<reference evidence="2 3" key="1">
    <citation type="submission" date="2024-09" db="EMBL/GenBank/DDBJ databases">
        <title>Floridaenema gen nov. (Aerosakkonemataceae, Aerosakkonematales ord. nov., Cyanobacteria) from benthic tropical and subtropical fresh waters, with the description of four new species.</title>
        <authorList>
            <person name="Moretto J.A."/>
            <person name="Berthold D.E."/>
            <person name="Lefler F.W."/>
            <person name="Huang I.-S."/>
            <person name="Laughinghouse H. IV."/>
        </authorList>
    </citation>
    <scope>NUCLEOTIDE SEQUENCE [LARGE SCALE GENOMIC DNA]</scope>
    <source>
        <strain evidence="2 3">BLCC-F154</strain>
    </source>
</reference>
<dbReference type="EMBL" id="JBHFNS010000071">
    <property type="protein sequence ID" value="MFB2937319.1"/>
    <property type="molecule type" value="Genomic_DNA"/>
</dbReference>
<dbReference type="PANTHER" id="PTHR47152">
    <property type="entry name" value="SLR2084 PROTEIN-RELATED"/>
    <property type="match status" value="1"/>
</dbReference>
<sequence>MAVTLDKTKDQRLVHSGMTWQQFQLLQESFADSPGIRLAYYKGEIEILTVSPEHESISRMIAFLLCQYFLAKNIEFNPLGSFTQEKEEEVSAQADESFAIGSATATKPDLVVEVIFTSGSDRKLTRDKLLGVPEVWFWEDGLLKLYHLQESGYEQIERSEILPELNIDLLARCVMMASKLEALKAFQQTIVNNASC</sequence>
<proteinExistence type="predicted"/>
<keyword evidence="2" id="KW-0255">Endonuclease</keyword>
<dbReference type="InterPro" id="IPR011335">
    <property type="entry name" value="Restrct_endonuc-II-like"/>
</dbReference>
<evidence type="ECO:0000313" key="2">
    <source>
        <dbReference type="EMBL" id="MFB2937319.1"/>
    </source>
</evidence>
<keyword evidence="2" id="KW-0378">Hydrolase</keyword>
<gene>
    <name evidence="2" type="ORF">ACE1B6_18890</name>
</gene>
<organism evidence="2 3">
    <name type="scientific">Floridaenema fluviatile BLCC-F154</name>
    <dbReference type="NCBI Taxonomy" id="3153640"/>
    <lineage>
        <taxon>Bacteria</taxon>
        <taxon>Bacillati</taxon>
        <taxon>Cyanobacteriota</taxon>
        <taxon>Cyanophyceae</taxon>
        <taxon>Oscillatoriophycideae</taxon>
        <taxon>Aerosakkonematales</taxon>
        <taxon>Aerosakkonemataceae</taxon>
        <taxon>Floridanema</taxon>
        <taxon>Floridanema fluviatile</taxon>
    </lineage>
</organism>
<protein>
    <submittedName>
        <fullName evidence="2">Uma2 family endonuclease</fullName>
    </submittedName>
</protein>
<evidence type="ECO:0000259" key="1">
    <source>
        <dbReference type="Pfam" id="PF05685"/>
    </source>
</evidence>
<accession>A0ABV4YGJ9</accession>
<comment type="caution">
    <text evidence="2">The sequence shown here is derived from an EMBL/GenBank/DDBJ whole genome shotgun (WGS) entry which is preliminary data.</text>
</comment>
<dbReference type="RefSeq" id="WP_413258806.1">
    <property type="nucleotide sequence ID" value="NZ_JBHFNS010000071.1"/>
</dbReference>
<dbReference type="PANTHER" id="PTHR47152:SF4">
    <property type="entry name" value="SLR0445 PROTEIN"/>
    <property type="match status" value="1"/>
</dbReference>
<evidence type="ECO:0000313" key="3">
    <source>
        <dbReference type="Proteomes" id="UP001576776"/>
    </source>
</evidence>
<dbReference type="GO" id="GO:0004519">
    <property type="term" value="F:endonuclease activity"/>
    <property type="evidence" value="ECO:0007669"/>
    <property type="project" value="UniProtKB-KW"/>
</dbReference>
<keyword evidence="2" id="KW-0540">Nuclease</keyword>
<dbReference type="Pfam" id="PF05685">
    <property type="entry name" value="Uma2"/>
    <property type="match status" value="1"/>
</dbReference>
<feature type="domain" description="Putative restriction endonuclease" evidence="1">
    <location>
        <begin position="20"/>
        <end position="163"/>
    </location>
</feature>
<name>A0ABV4YGJ9_9CYAN</name>
<dbReference type="Gene3D" id="3.90.1570.10">
    <property type="entry name" value="tt1808, chain A"/>
    <property type="match status" value="1"/>
</dbReference>
<dbReference type="InterPro" id="IPR008538">
    <property type="entry name" value="Uma2"/>
</dbReference>
<dbReference type="Proteomes" id="UP001576776">
    <property type="component" value="Unassembled WGS sequence"/>
</dbReference>
<keyword evidence="3" id="KW-1185">Reference proteome</keyword>
<dbReference type="InterPro" id="IPR012296">
    <property type="entry name" value="Nuclease_put_TT1808"/>
</dbReference>
<dbReference type="SUPFAM" id="SSF52980">
    <property type="entry name" value="Restriction endonuclease-like"/>
    <property type="match status" value="1"/>
</dbReference>
<dbReference type="CDD" id="cd06260">
    <property type="entry name" value="DUF820-like"/>
    <property type="match status" value="1"/>
</dbReference>